<evidence type="ECO:0000256" key="8">
    <source>
        <dbReference type="ARBA" id="ARBA00023136"/>
    </source>
</evidence>
<evidence type="ECO:0000313" key="13">
    <source>
        <dbReference type="Proteomes" id="UP000011715"/>
    </source>
</evidence>
<keyword evidence="8 10" id="KW-0472">Membrane</keyword>
<evidence type="ECO:0000313" key="11">
    <source>
        <dbReference type="EMBL" id="KLU85131.1"/>
    </source>
</evidence>
<dbReference type="GO" id="GO:0000139">
    <property type="term" value="C:Golgi membrane"/>
    <property type="evidence" value="ECO:0007669"/>
    <property type="project" value="UniProtKB-SubCell"/>
</dbReference>
<dbReference type="PANTHER" id="PTHR12952">
    <property type="entry name" value="SYS1"/>
    <property type="match status" value="1"/>
</dbReference>
<dbReference type="GO" id="GO:0005829">
    <property type="term" value="C:cytosol"/>
    <property type="evidence" value="ECO:0007669"/>
    <property type="project" value="GOC"/>
</dbReference>
<dbReference type="Proteomes" id="UP000011715">
    <property type="component" value="Unassembled WGS sequence"/>
</dbReference>
<keyword evidence="13" id="KW-1185">Reference proteome</keyword>
<dbReference type="EnsemblFungi" id="MAPG_04162T0">
    <property type="protein sequence ID" value="MAPG_04162T0"/>
    <property type="gene ID" value="MAPG_04162"/>
</dbReference>
<dbReference type="GO" id="GO:0034067">
    <property type="term" value="P:protein localization to Golgi apparatus"/>
    <property type="evidence" value="ECO:0007669"/>
    <property type="project" value="TreeGrafter"/>
</dbReference>
<dbReference type="VEuPathDB" id="FungiDB:MAPG_04162"/>
<sequence>MARRRRPPRAGALTELPPLKILSQMAILQAVYYAAALVLMLFTALVYGRAFSLDLLFGWQSVRGDTTQGWLTAFVWLLDGGLVVALVLVLIVVRSKLVPDFAISLHVVHLIVTWLYTGTVPRHLFWWLTMAASSACAVALGIWGCRYRELMPISFGGNGGASSSSANAGAGSSGNGQDGGDEEQGFSMGRGRGRGRDGGGEYEMMNMNGGNGAK</sequence>
<name>A0A0C4DVZ4_MAGP6</name>
<evidence type="ECO:0000256" key="3">
    <source>
        <dbReference type="ARBA" id="ARBA00022448"/>
    </source>
</evidence>
<dbReference type="GO" id="GO:0043001">
    <property type="term" value="P:Golgi to plasma membrane protein transport"/>
    <property type="evidence" value="ECO:0007669"/>
    <property type="project" value="TreeGrafter"/>
</dbReference>
<feature type="transmembrane region" description="Helical" evidence="10">
    <location>
        <begin position="124"/>
        <end position="145"/>
    </location>
</feature>
<accession>A0A0C4DVZ4</accession>
<keyword evidence="7" id="KW-0333">Golgi apparatus</keyword>
<evidence type="ECO:0000256" key="10">
    <source>
        <dbReference type="SAM" id="Phobius"/>
    </source>
</evidence>
<feature type="region of interest" description="Disordered" evidence="9">
    <location>
        <begin position="166"/>
        <end position="214"/>
    </location>
</feature>
<dbReference type="OrthoDB" id="542931at2759"/>
<reference evidence="11" key="3">
    <citation type="submission" date="2011-03" db="EMBL/GenBank/DDBJ databases">
        <title>Annotation of Magnaporthe poae ATCC 64411.</title>
        <authorList>
            <person name="Ma L.-J."/>
            <person name="Dead R."/>
            <person name="Young S.K."/>
            <person name="Zeng Q."/>
            <person name="Gargeya S."/>
            <person name="Fitzgerald M."/>
            <person name="Haas B."/>
            <person name="Abouelleil A."/>
            <person name="Alvarado L."/>
            <person name="Arachchi H.M."/>
            <person name="Berlin A."/>
            <person name="Brown A."/>
            <person name="Chapman S.B."/>
            <person name="Chen Z."/>
            <person name="Dunbar C."/>
            <person name="Freedman E."/>
            <person name="Gearin G."/>
            <person name="Gellesch M."/>
            <person name="Goldberg J."/>
            <person name="Griggs A."/>
            <person name="Gujja S."/>
            <person name="Heiman D."/>
            <person name="Howarth C."/>
            <person name="Larson L."/>
            <person name="Lui A."/>
            <person name="MacDonald P.J.P."/>
            <person name="Mehta T."/>
            <person name="Montmayeur A."/>
            <person name="Murphy C."/>
            <person name="Neiman D."/>
            <person name="Pearson M."/>
            <person name="Priest M."/>
            <person name="Roberts A."/>
            <person name="Saif S."/>
            <person name="Shea T."/>
            <person name="Shenoy N."/>
            <person name="Sisk P."/>
            <person name="Stolte C."/>
            <person name="Sykes S."/>
            <person name="Yandava C."/>
            <person name="Wortman J."/>
            <person name="Nusbaum C."/>
            <person name="Birren B."/>
        </authorList>
    </citation>
    <scope>NUCLEOTIDE SEQUENCE</scope>
    <source>
        <strain evidence="11">ATCC 64411</strain>
    </source>
</reference>
<keyword evidence="5" id="KW-0653">Protein transport</keyword>
<dbReference type="eggNOG" id="KOG4697">
    <property type="taxonomic scope" value="Eukaryota"/>
</dbReference>
<evidence type="ECO:0008006" key="14">
    <source>
        <dbReference type="Google" id="ProtNLM"/>
    </source>
</evidence>
<dbReference type="AlphaFoldDB" id="A0A0C4DVZ4"/>
<keyword evidence="4 10" id="KW-0812">Transmembrane</keyword>
<feature type="transmembrane region" description="Helical" evidence="10">
    <location>
        <begin position="30"/>
        <end position="50"/>
    </location>
</feature>
<reference evidence="13" key="2">
    <citation type="submission" date="2010-05" db="EMBL/GenBank/DDBJ databases">
        <title>The genome sequence of Magnaporthe poae strain ATCC 64411.</title>
        <authorList>
            <person name="Ma L.-J."/>
            <person name="Dead R."/>
            <person name="Young S."/>
            <person name="Zeng Q."/>
            <person name="Koehrsen M."/>
            <person name="Alvarado L."/>
            <person name="Berlin A."/>
            <person name="Chapman S.B."/>
            <person name="Chen Z."/>
            <person name="Freedman E."/>
            <person name="Gellesch M."/>
            <person name="Goldberg J."/>
            <person name="Griggs A."/>
            <person name="Gujja S."/>
            <person name="Heilman E.R."/>
            <person name="Heiman D."/>
            <person name="Hepburn T."/>
            <person name="Howarth C."/>
            <person name="Jen D."/>
            <person name="Larson L."/>
            <person name="Mehta T."/>
            <person name="Neiman D."/>
            <person name="Pearson M."/>
            <person name="Roberts A."/>
            <person name="Saif S."/>
            <person name="Shea T."/>
            <person name="Shenoy N."/>
            <person name="Sisk P."/>
            <person name="Stolte C."/>
            <person name="Sykes S."/>
            <person name="Walk T."/>
            <person name="White J."/>
            <person name="Yandava C."/>
            <person name="Haas B."/>
            <person name="Nusbaum C."/>
            <person name="Birren B."/>
        </authorList>
    </citation>
    <scope>NUCLEOTIDE SEQUENCE [LARGE SCALE GENOMIC DNA]</scope>
    <source>
        <strain evidence="13">ATCC 64411 / 73-15</strain>
    </source>
</reference>
<evidence type="ECO:0000256" key="1">
    <source>
        <dbReference type="ARBA" id="ARBA00004653"/>
    </source>
</evidence>
<evidence type="ECO:0000256" key="6">
    <source>
        <dbReference type="ARBA" id="ARBA00022989"/>
    </source>
</evidence>
<dbReference type="PANTHER" id="PTHR12952:SF0">
    <property type="entry name" value="PROTEIN SYS1 HOMOLOG"/>
    <property type="match status" value="1"/>
</dbReference>
<dbReference type="InterPro" id="IPR019185">
    <property type="entry name" value="Integral_membrane_SYS1-rel"/>
</dbReference>
<gene>
    <name evidence="11" type="ORF">MAPG_04162</name>
</gene>
<evidence type="ECO:0000256" key="9">
    <source>
        <dbReference type="SAM" id="MobiDB-lite"/>
    </source>
</evidence>
<dbReference type="OMA" id="EYEMVGM"/>
<protein>
    <recommendedName>
        <fullName evidence="14">Integral membrane protein</fullName>
    </recommendedName>
</protein>
<feature type="transmembrane region" description="Helical" evidence="10">
    <location>
        <begin position="70"/>
        <end position="93"/>
    </location>
</feature>
<evidence type="ECO:0000256" key="7">
    <source>
        <dbReference type="ARBA" id="ARBA00023034"/>
    </source>
</evidence>
<proteinExistence type="inferred from homology"/>
<feature type="transmembrane region" description="Helical" evidence="10">
    <location>
        <begin position="100"/>
        <end position="118"/>
    </location>
</feature>
<dbReference type="GO" id="GO:0005802">
    <property type="term" value="C:trans-Golgi network"/>
    <property type="evidence" value="ECO:0007669"/>
    <property type="project" value="TreeGrafter"/>
</dbReference>
<reference evidence="12" key="4">
    <citation type="journal article" date="2015" name="G3 (Bethesda)">
        <title>Genome sequences of three phytopathogenic species of the Magnaporthaceae family of fungi.</title>
        <authorList>
            <person name="Okagaki L.H."/>
            <person name="Nunes C.C."/>
            <person name="Sailsbery J."/>
            <person name="Clay B."/>
            <person name="Brown D."/>
            <person name="John T."/>
            <person name="Oh Y."/>
            <person name="Young N."/>
            <person name="Fitzgerald M."/>
            <person name="Haas B.J."/>
            <person name="Zeng Q."/>
            <person name="Young S."/>
            <person name="Adiconis X."/>
            <person name="Fan L."/>
            <person name="Levin J.Z."/>
            <person name="Mitchell T.K."/>
            <person name="Okubara P.A."/>
            <person name="Farman M.L."/>
            <person name="Kohn L.M."/>
            <person name="Birren B."/>
            <person name="Ma L.-J."/>
            <person name="Dean R.A."/>
        </authorList>
    </citation>
    <scope>NUCLEOTIDE SEQUENCE</scope>
    <source>
        <strain evidence="12">ATCC 64411 / 73-15</strain>
    </source>
</reference>
<reference evidence="12" key="5">
    <citation type="submission" date="2015-06" db="UniProtKB">
        <authorList>
            <consortium name="EnsemblFungi"/>
        </authorList>
    </citation>
    <scope>IDENTIFICATION</scope>
    <source>
        <strain evidence="12">ATCC 64411</strain>
    </source>
</reference>
<evidence type="ECO:0000313" key="12">
    <source>
        <dbReference type="EnsemblFungi" id="MAPG_04162T0"/>
    </source>
</evidence>
<evidence type="ECO:0000256" key="5">
    <source>
        <dbReference type="ARBA" id="ARBA00022927"/>
    </source>
</evidence>
<comment type="similarity">
    <text evidence="2">Belongs to the SYS1 family.</text>
</comment>
<dbReference type="GO" id="GO:0006895">
    <property type="term" value="P:Golgi to endosome transport"/>
    <property type="evidence" value="ECO:0007669"/>
    <property type="project" value="TreeGrafter"/>
</dbReference>
<organism evidence="12 13">
    <name type="scientific">Magnaporthiopsis poae (strain ATCC 64411 / 73-15)</name>
    <name type="common">Kentucky bluegrass fungus</name>
    <name type="synonym">Magnaporthe poae</name>
    <dbReference type="NCBI Taxonomy" id="644358"/>
    <lineage>
        <taxon>Eukaryota</taxon>
        <taxon>Fungi</taxon>
        <taxon>Dikarya</taxon>
        <taxon>Ascomycota</taxon>
        <taxon>Pezizomycotina</taxon>
        <taxon>Sordariomycetes</taxon>
        <taxon>Sordariomycetidae</taxon>
        <taxon>Magnaporthales</taxon>
        <taxon>Magnaporthaceae</taxon>
        <taxon>Magnaporthiopsis</taxon>
    </lineage>
</organism>
<keyword evidence="6 10" id="KW-1133">Transmembrane helix</keyword>
<reference evidence="11" key="1">
    <citation type="submission" date="2010-05" db="EMBL/GenBank/DDBJ databases">
        <title>The Genome Sequence of Magnaporthe poae strain ATCC 64411.</title>
        <authorList>
            <consortium name="The Broad Institute Genome Sequencing Platform"/>
            <consortium name="Broad Institute Genome Sequencing Center for Infectious Disease"/>
            <person name="Ma L.-J."/>
            <person name="Dead R."/>
            <person name="Young S."/>
            <person name="Zeng Q."/>
            <person name="Koehrsen M."/>
            <person name="Alvarado L."/>
            <person name="Berlin A."/>
            <person name="Chapman S.B."/>
            <person name="Chen Z."/>
            <person name="Freedman E."/>
            <person name="Gellesch M."/>
            <person name="Goldberg J."/>
            <person name="Griggs A."/>
            <person name="Gujja S."/>
            <person name="Heilman E.R."/>
            <person name="Heiman D."/>
            <person name="Hepburn T."/>
            <person name="Howarth C."/>
            <person name="Jen D."/>
            <person name="Larson L."/>
            <person name="Mehta T."/>
            <person name="Neiman D."/>
            <person name="Pearson M."/>
            <person name="Roberts A."/>
            <person name="Saif S."/>
            <person name="Shea T."/>
            <person name="Shenoy N."/>
            <person name="Sisk P."/>
            <person name="Stolte C."/>
            <person name="Sykes S."/>
            <person name="Walk T."/>
            <person name="White J."/>
            <person name="Yandava C."/>
            <person name="Haas B."/>
            <person name="Nusbaum C."/>
            <person name="Birren B."/>
        </authorList>
    </citation>
    <scope>NUCLEOTIDE SEQUENCE</scope>
    <source>
        <strain evidence="11">ATCC 64411</strain>
    </source>
</reference>
<dbReference type="EMBL" id="GL876968">
    <property type="protein sequence ID" value="KLU85131.1"/>
    <property type="molecule type" value="Genomic_DNA"/>
</dbReference>
<evidence type="ECO:0000256" key="2">
    <source>
        <dbReference type="ARBA" id="ARBA00008160"/>
    </source>
</evidence>
<comment type="subcellular location">
    <subcellularLocation>
        <location evidence="1">Golgi apparatus membrane</location>
        <topology evidence="1">Multi-pass membrane protein</topology>
    </subcellularLocation>
</comment>
<dbReference type="EMBL" id="ADBL01000986">
    <property type="status" value="NOT_ANNOTATED_CDS"/>
    <property type="molecule type" value="Genomic_DNA"/>
</dbReference>
<dbReference type="Pfam" id="PF09801">
    <property type="entry name" value="SYS1"/>
    <property type="match status" value="1"/>
</dbReference>
<evidence type="ECO:0000256" key="4">
    <source>
        <dbReference type="ARBA" id="ARBA00022692"/>
    </source>
</evidence>
<keyword evidence="3" id="KW-0813">Transport</keyword>
<dbReference type="STRING" id="644358.A0A0C4DVZ4"/>